<evidence type="ECO:0000313" key="2">
    <source>
        <dbReference type="Proteomes" id="UP001415857"/>
    </source>
</evidence>
<protein>
    <submittedName>
        <fullName evidence="1">Uncharacterized protein</fullName>
    </submittedName>
</protein>
<sequence length="342" mass="37349">MGHSCSLTNFTQSSPFTLVMHHGRMPSLSTNTSHIKNQLQPAGAEAQGILSSKPNFQLEQVFSESTTFVDNLAAEAPCNSTWSREGSTLTSFEQRLPSEMGVQSSPYVFPAKPNTHVSCNDTVQSFQDSTFTSLFNTGGLLDMKKNIEYSSGKLMDNQNPATLFHATECELLECSTSLQTFQEDFKPAELTAAALSKSYPLDDVSQWFAPSPEHRINGLSTTLNDDLSQEIGVTSVPSRLDGGGVFIDIPVEHPASSLRSSTTNIFNSDGKAKALNVPGAENDMFDCLELDFGCRQVGESWEDILMPVVSVVTRLLVLVYRNACQSWMLVPWLPPGKGCSQN</sequence>
<evidence type="ECO:0000313" key="1">
    <source>
        <dbReference type="EMBL" id="KAK9275132.1"/>
    </source>
</evidence>
<proteinExistence type="predicted"/>
<name>A0AAP0RDS2_LIQFO</name>
<dbReference type="AlphaFoldDB" id="A0AAP0RDS2"/>
<dbReference type="Proteomes" id="UP001415857">
    <property type="component" value="Unassembled WGS sequence"/>
</dbReference>
<keyword evidence="2" id="KW-1185">Reference proteome</keyword>
<organism evidence="1 2">
    <name type="scientific">Liquidambar formosana</name>
    <name type="common">Formosan gum</name>
    <dbReference type="NCBI Taxonomy" id="63359"/>
    <lineage>
        <taxon>Eukaryota</taxon>
        <taxon>Viridiplantae</taxon>
        <taxon>Streptophyta</taxon>
        <taxon>Embryophyta</taxon>
        <taxon>Tracheophyta</taxon>
        <taxon>Spermatophyta</taxon>
        <taxon>Magnoliopsida</taxon>
        <taxon>eudicotyledons</taxon>
        <taxon>Gunneridae</taxon>
        <taxon>Pentapetalae</taxon>
        <taxon>Saxifragales</taxon>
        <taxon>Altingiaceae</taxon>
        <taxon>Liquidambar</taxon>
    </lineage>
</organism>
<accession>A0AAP0RDS2</accession>
<comment type="caution">
    <text evidence="1">The sequence shown here is derived from an EMBL/GenBank/DDBJ whole genome shotgun (WGS) entry which is preliminary data.</text>
</comment>
<dbReference type="EMBL" id="JBBPBK010000011">
    <property type="protein sequence ID" value="KAK9275132.1"/>
    <property type="molecule type" value="Genomic_DNA"/>
</dbReference>
<gene>
    <name evidence="1" type="ORF">L1049_022391</name>
</gene>
<reference evidence="1 2" key="1">
    <citation type="journal article" date="2024" name="Plant J.">
        <title>Genome sequences and population genomics reveal climatic adaptation and genomic divergence between two closely related sweetgum species.</title>
        <authorList>
            <person name="Xu W.Q."/>
            <person name="Ren C.Q."/>
            <person name="Zhang X.Y."/>
            <person name="Comes H.P."/>
            <person name="Liu X.H."/>
            <person name="Li Y.G."/>
            <person name="Kettle C.J."/>
            <person name="Jalonen R."/>
            <person name="Gaisberger H."/>
            <person name="Ma Y.Z."/>
            <person name="Qiu Y.X."/>
        </authorList>
    </citation>
    <scope>NUCLEOTIDE SEQUENCE [LARGE SCALE GENOMIC DNA]</scope>
    <source>
        <strain evidence="1">Hangzhou</strain>
    </source>
</reference>